<dbReference type="Pfam" id="PF03692">
    <property type="entry name" value="CxxCxxCC"/>
    <property type="match status" value="1"/>
</dbReference>
<evidence type="ECO:0000256" key="1">
    <source>
        <dbReference type="SAM" id="MobiDB-lite"/>
    </source>
</evidence>
<evidence type="ECO:0000313" key="3">
    <source>
        <dbReference type="Proteomes" id="UP001595979"/>
    </source>
</evidence>
<gene>
    <name evidence="2" type="ORF">ACFPQ6_06670</name>
</gene>
<dbReference type="EMBL" id="JBHSOH010000006">
    <property type="protein sequence ID" value="MFC5847989.1"/>
    <property type="molecule type" value="Genomic_DNA"/>
</dbReference>
<name>A0ABW1DJK6_9DEIO</name>
<dbReference type="InterPro" id="IPR005358">
    <property type="entry name" value="Puta_zinc/iron-chelating_dom"/>
</dbReference>
<protein>
    <submittedName>
        <fullName evidence="2">YkgJ family cysteine cluster protein</fullName>
    </submittedName>
</protein>
<dbReference type="Proteomes" id="UP001595979">
    <property type="component" value="Unassembled WGS sequence"/>
</dbReference>
<accession>A0ABW1DJK6</accession>
<comment type="caution">
    <text evidence="2">The sequence shown here is derived from an EMBL/GenBank/DDBJ whole genome shotgun (WGS) entry which is preliminary data.</text>
</comment>
<organism evidence="2 3">
    <name type="scientific">Deinococcus petrolearius</name>
    <dbReference type="NCBI Taxonomy" id="1751295"/>
    <lineage>
        <taxon>Bacteria</taxon>
        <taxon>Thermotogati</taxon>
        <taxon>Deinococcota</taxon>
        <taxon>Deinococci</taxon>
        <taxon>Deinococcales</taxon>
        <taxon>Deinococcaceae</taxon>
        <taxon>Deinococcus</taxon>
    </lineage>
</organism>
<proteinExistence type="predicted"/>
<keyword evidence="3" id="KW-1185">Reference proteome</keyword>
<feature type="region of interest" description="Disordered" evidence="1">
    <location>
        <begin position="1"/>
        <end position="20"/>
    </location>
</feature>
<dbReference type="RefSeq" id="WP_380047619.1">
    <property type="nucleotide sequence ID" value="NZ_JBHSOH010000006.1"/>
</dbReference>
<sequence length="255" mass="27867">MPTPPPPAPGTSRPAAPAHQAVTGPVVRGYERYAAQAAQWTRGYEARGGHVYCGAGCFACCDMPIRVSLAEALITAQAITPEQARRVEDHARAVQANARTAPDEDAYVARHREDVSFCPLLDRETGSCSQYAARPTRCRDTFSAFSAHYCAVGTWESMGRRERAEYRREVARTPGTDGEVHFIAPLEHLSEPIWAAASRAMRSQWGLEVWGDFWTLTTLAADPAFMARVVAGDRRGAAGRARQLGLGHPVTLEME</sequence>
<evidence type="ECO:0000313" key="2">
    <source>
        <dbReference type="EMBL" id="MFC5847989.1"/>
    </source>
</evidence>
<reference evidence="3" key="1">
    <citation type="journal article" date="2019" name="Int. J. Syst. Evol. Microbiol.">
        <title>The Global Catalogue of Microorganisms (GCM) 10K type strain sequencing project: providing services to taxonomists for standard genome sequencing and annotation.</title>
        <authorList>
            <consortium name="The Broad Institute Genomics Platform"/>
            <consortium name="The Broad Institute Genome Sequencing Center for Infectious Disease"/>
            <person name="Wu L."/>
            <person name="Ma J."/>
        </authorList>
    </citation>
    <scope>NUCLEOTIDE SEQUENCE [LARGE SCALE GENOMIC DNA]</scope>
    <source>
        <strain evidence="3">CGMCC 1.15053</strain>
    </source>
</reference>